<dbReference type="GO" id="GO:0010494">
    <property type="term" value="C:cytoplasmic stress granule"/>
    <property type="evidence" value="ECO:0007669"/>
    <property type="project" value="EnsemblFungi"/>
</dbReference>
<dbReference type="CDD" id="cd07323">
    <property type="entry name" value="LAM"/>
    <property type="match status" value="1"/>
</dbReference>
<dbReference type="STRING" id="1076872.G8ZQR9"/>
<dbReference type="GO" id="GO:0045727">
    <property type="term" value="P:positive regulation of translation"/>
    <property type="evidence" value="ECO:0007669"/>
    <property type="project" value="TreeGrafter"/>
</dbReference>
<feature type="domain" description="HTH La-type RNA-binding" evidence="4">
    <location>
        <begin position="254"/>
        <end position="350"/>
    </location>
</feature>
<protein>
    <recommendedName>
        <fullName evidence="4">HTH La-type RNA-binding domain-containing protein</fullName>
    </recommendedName>
</protein>
<dbReference type="Proteomes" id="UP000005627">
    <property type="component" value="Chromosome 3"/>
</dbReference>
<dbReference type="InterPro" id="IPR036388">
    <property type="entry name" value="WH-like_DNA-bd_sf"/>
</dbReference>
<dbReference type="PANTHER" id="PTHR22792">
    <property type="entry name" value="LUPUS LA PROTEIN-RELATED"/>
    <property type="match status" value="1"/>
</dbReference>
<reference evidence="5 6" key="1">
    <citation type="journal article" date="2011" name="Proc. Natl. Acad. Sci. U.S.A.">
        <title>Evolutionary erosion of yeast sex chromosomes by mating-type switching accidents.</title>
        <authorList>
            <person name="Gordon J.L."/>
            <person name="Armisen D."/>
            <person name="Proux-Wera E."/>
            <person name="Oheigeartaigh S.S."/>
            <person name="Byrne K.P."/>
            <person name="Wolfe K.H."/>
        </authorList>
    </citation>
    <scope>NUCLEOTIDE SEQUENCE [LARGE SCALE GENOMIC DNA]</scope>
    <source>
        <strain evidence="6">ATCC 10662 / CBS 1146 / NBRC 0425 / NCYC 2629 / NRRL Y-866</strain>
    </source>
</reference>
<dbReference type="InterPro" id="IPR036390">
    <property type="entry name" value="WH_DNA-bd_sf"/>
</dbReference>
<keyword evidence="1 2" id="KW-0694">RNA-binding</keyword>
<name>G8ZQR9_TORDE</name>
<dbReference type="Gene3D" id="1.10.10.10">
    <property type="entry name" value="Winged helix-like DNA-binding domain superfamily/Winged helix DNA-binding domain"/>
    <property type="match status" value="1"/>
</dbReference>
<dbReference type="EMBL" id="HE616744">
    <property type="protein sequence ID" value="CCE91556.1"/>
    <property type="molecule type" value="Genomic_DNA"/>
</dbReference>
<keyword evidence="6" id="KW-1185">Reference proteome</keyword>
<evidence type="ECO:0000259" key="4">
    <source>
        <dbReference type="PROSITE" id="PS50961"/>
    </source>
</evidence>
<dbReference type="PROSITE" id="PS50961">
    <property type="entry name" value="HTH_LA"/>
    <property type="match status" value="1"/>
</dbReference>
<dbReference type="SMART" id="SM00715">
    <property type="entry name" value="LA"/>
    <property type="match status" value="1"/>
</dbReference>
<feature type="region of interest" description="Disordered" evidence="3">
    <location>
        <begin position="399"/>
        <end position="436"/>
    </location>
</feature>
<dbReference type="InParanoid" id="G8ZQR9"/>
<sequence>MTSEIVTSASEEAAPIVEVQAEVEAKKEPVLTPAPIPTKSPWKSVSADIPVSNIQVDSLEAGKKKKNKAGTPAISSSTKWVPMKASFVVSGPKRAGNNPRKTSNKGAATGGAKKKKQQQQQSTKRQPSKTRSPKDDSGKEKIEVQQESEEKPSQDEAAASDQQNGHSFYQRRRHNHNNQFQHSAHQQTNFPRRRYYNNFNNNDPFRQQRYAQHSKDGFNPYHGRIPRSFGQQGHLINNQVHPNIAPIYQQYYSMQPILMAVNSIARQIEYYFSAENLNKDNYLRSKLSNEGYASVSLISKFYRVVNMSFGGDSSLILAALREIVKNEDATVEVATGSIENSEGENAAESEGAILTKYFVRAKEWQSLLPETFTTVVEIEKTLEGDALDGFMINPIPVPSNGSYEPQVAVSEEGLAEKSEEEKSSLSTLEDAKVETQ</sequence>
<evidence type="ECO:0000256" key="3">
    <source>
        <dbReference type="SAM" id="MobiDB-lite"/>
    </source>
</evidence>
<dbReference type="FunCoup" id="G8ZQR9">
    <property type="interactions" value="747"/>
</dbReference>
<dbReference type="OrthoDB" id="340227at2759"/>
<dbReference type="SUPFAM" id="SSF46785">
    <property type="entry name" value="Winged helix' DNA-binding domain"/>
    <property type="match status" value="1"/>
</dbReference>
<feature type="region of interest" description="Disordered" evidence="3">
    <location>
        <begin position="25"/>
        <end position="165"/>
    </location>
</feature>
<dbReference type="InterPro" id="IPR006630">
    <property type="entry name" value="La_HTH"/>
</dbReference>
<dbReference type="GO" id="GO:0003723">
    <property type="term" value="F:RNA binding"/>
    <property type="evidence" value="ECO:0007669"/>
    <property type="project" value="UniProtKB-UniRule"/>
</dbReference>
<proteinExistence type="predicted"/>
<dbReference type="InterPro" id="IPR045180">
    <property type="entry name" value="La_dom_prot"/>
</dbReference>
<evidence type="ECO:0000313" key="6">
    <source>
        <dbReference type="Proteomes" id="UP000005627"/>
    </source>
</evidence>
<feature type="compositionally biased region" description="Basic and acidic residues" evidence="3">
    <location>
        <begin position="414"/>
        <end position="436"/>
    </location>
</feature>
<organism evidence="5 6">
    <name type="scientific">Torulaspora delbrueckii</name>
    <name type="common">Yeast</name>
    <name type="synonym">Candida colliculosa</name>
    <dbReference type="NCBI Taxonomy" id="4950"/>
    <lineage>
        <taxon>Eukaryota</taxon>
        <taxon>Fungi</taxon>
        <taxon>Dikarya</taxon>
        <taxon>Ascomycota</taxon>
        <taxon>Saccharomycotina</taxon>
        <taxon>Saccharomycetes</taxon>
        <taxon>Saccharomycetales</taxon>
        <taxon>Saccharomycetaceae</taxon>
        <taxon>Torulaspora</taxon>
    </lineage>
</organism>
<dbReference type="Pfam" id="PF05383">
    <property type="entry name" value="La"/>
    <property type="match status" value="1"/>
</dbReference>
<evidence type="ECO:0000256" key="1">
    <source>
        <dbReference type="ARBA" id="ARBA00022884"/>
    </source>
</evidence>
<dbReference type="GeneID" id="11501973"/>
<evidence type="ECO:0000313" key="5">
    <source>
        <dbReference type="EMBL" id="CCE91556.1"/>
    </source>
</evidence>
<gene>
    <name evidence="5" type="primary">TDEL0C06670</name>
    <name evidence="5" type="ORF">TDEL_0C06670</name>
</gene>
<dbReference type="HOGENOM" id="CLU_039873_0_0_1"/>
<dbReference type="KEGG" id="tdl:TDEL_0C06670"/>
<dbReference type="GO" id="GO:0005829">
    <property type="term" value="C:cytosol"/>
    <property type="evidence" value="ECO:0007669"/>
    <property type="project" value="TreeGrafter"/>
</dbReference>
<accession>G8ZQR9</accession>
<dbReference type="PANTHER" id="PTHR22792:SF132">
    <property type="entry name" value="LA-RELATED PROTEIN 1"/>
    <property type="match status" value="1"/>
</dbReference>
<feature type="compositionally biased region" description="Basic and acidic residues" evidence="3">
    <location>
        <begin position="132"/>
        <end position="154"/>
    </location>
</feature>
<dbReference type="eggNOG" id="KOG2590">
    <property type="taxonomic scope" value="Eukaryota"/>
</dbReference>
<dbReference type="RefSeq" id="XP_003680767.1">
    <property type="nucleotide sequence ID" value="XM_003680719.1"/>
</dbReference>
<dbReference type="AlphaFoldDB" id="G8ZQR9"/>
<evidence type="ECO:0000256" key="2">
    <source>
        <dbReference type="PROSITE-ProRule" id="PRU00332"/>
    </source>
</evidence>